<dbReference type="EMBL" id="AGZS01000006">
    <property type="protein sequence ID" value="EJD64554.1"/>
    <property type="molecule type" value="Genomic_DNA"/>
</dbReference>
<feature type="compositionally biased region" description="Polar residues" evidence="1">
    <location>
        <begin position="168"/>
        <end position="182"/>
    </location>
</feature>
<evidence type="ECO:0008006" key="4">
    <source>
        <dbReference type="Google" id="ProtNLM"/>
    </source>
</evidence>
<sequence length="193" mass="20712">MTGVPNLQSKPKSRRHLRTHARMPLATRIALGIIGAVALAAAVIAGVNIYTVSSFNSATGSLQSNIASFNKKPSLSKKQLDDLAASQKNVDESFKDLQNNSLLAAPGLKNSIRHNADVSRALTRKIADARKEGTAADQQGTASSQEPSGRQDSDSTEDKEDEKKTQKLLRQNSTDQQAAPSPDKSPQPTVKPW</sequence>
<feature type="region of interest" description="Disordered" evidence="1">
    <location>
        <begin position="130"/>
        <end position="193"/>
    </location>
</feature>
<feature type="compositionally biased region" description="Pro residues" evidence="1">
    <location>
        <begin position="183"/>
        <end position="193"/>
    </location>
</feature>
<evidence type="ECO:0000313" key="2">
    <source>
        <dbReference type="EMBL" id="EJD64554.1"/>
    </source>
</evidence>
<feature type="compositionally biased region" description="Polar residues" evidence="1">
    <location>
        <begin position="136"/>
        <end position="150"/>
    </location>
</feature>
<evidence type="ECO:0000313" key="3">
    <source>
        <dbReference type="Proteomes" id="UP000006415"/>
    </source>
</evidence>
<dbReference type="RefSeq" id="WP_007148112.1">
    <property type="nucleotide sequence ID" value="NZ_AKCI01000001.1"/>
</dbReference>
<reference evidence="2 3" key="1">
    <citation type="submission" date="2012-01" db="EMBL/GenBank/DDBJ databases">
        <title>The Genome Sequence of Scardovia wiggsiae F0424.</title>
        <authorList>
            <consortium name="The Broad Institute Genome Sequencing Platform"/>
            <person name="Earl A."/>
            <person name="Ward D."/>
            <person name="Feldgarden M."/>
            <person name="Gevers D."/>
            <person name="Izard J."/>
            <person name="Ganesan A."/>
            <person name="Baranova O.V."/>
            <person name="Blanton J.M."/>
            <person name="Tanner A.C."/>
            <person name="Mathney J."/>
            <person name="Dewhirst F.E."/>
            <person name="Young S.K."/>
            <person name="Zeng Q."/>
            <person name="Gargeya S."/>
            <person name="Fitzgerald M."/>
            <person name="Haas B."/>
            <person name="Abouelleil A."/>
            <person name="Alvarado L."/>
            <person name="Arachchi H.M."/>
            <person name="Berlin A."/>
            <person name="Chapman S.B."/>
            <person name="Gearin G."/>
            <person name="Goldberg J."/>
            <person name="Griggs A."/>
            <person name="Gujja S."/>
            <person name="Hansen M."/>
            <person name="Heiman D."/>
            <person name="Howarth C."/>
            <person name="Larimer J."/>
            <person name="Lui A."/>
            <person name="MacDonald P.J.P."/>
            <person name="McCowen C."/>
            <person name="Montmayeur A."/>
            <person name="Murphy C."/>
            <person name="Neiman D."/>
            <person name="Pearson M."/>
            <person name="Priest M."/>
            <person name="Roberts A."/>
            <person name="Saif S."/>
            <person name="Shea T."/>
            <person name="Sisk P."/>
            <person name="Stolte C."/>
            <person name="Sykes S."/>
            <person name="Wortman J."/>
            <person name="Nusbaum C."/>
            <person name="Birren B."/>
        </authorList>
    </citation>
    <scope>NUCLEOTIDE SEQUENCE [LARGE SCALE GENOMIC DNA]</scope>
    <source>
        <strain evidence="2 3">F0424</strain>
    </source>
</reference>
<dbReference type="Proteomes" id="UP000006415">
    <property type="component" value="Unassembled WGS sequence"/>
</dbReference>
<dbReference type="Pfam" id="PF20070">
    <property type="entry name" value="DUF6466"/>
    <property type="match status" value="1"/>
</dbReference>
<dbReference type="HOGENOM" id="CLU_1407883_0_0_11"/>
<dbReference type="AlphaFoldDB" id="J0WYA4"/>
<keyword evidence="3" id="KW-1185">Reference proteome</keyword>
<accession>J0WYA4</accession>
<dbReference type="InterPro" id="IPR046314">
    <property type="entry name" value="DUF6466"/>
</dbReference>
<comment type="caution">
    <text evidence="2">The sequence shown here is derived from an EMBL/GenBank/DDBJ whole genome shotgun (WGS) entry which is preliminary data.</text>
</comment>
<name>J0WYA4_9BIFI</name>
<organism evidence="2 3">
    <name type="scientific">Scardovia wiggsiae F0424</name>
    <dbReference type="NCBI Taxonomy" id="857290"/>
    <lineage>
        <taxon>Bacteria</taxon>
        <taxon>Bacillati</taxon>
        <taxon>Actinomycetota</taxon>
        <taxon>Actinomycetes</taxon>
        <taxon>Bifidobacteriales</taxon>
        <taxon>Bifidobacteriaceae</taxon>
        <taxon>Scardovia</taxon>
    </lineage>
</organism>
<dbReference type="STRING" id="857290.HMPREF9156_01049"/>
<evidence type="ECO:0000256" key="1">
    <source>
        <dbReference type="SAM" id="MobiDB-lite"/>
    </source>
</evidence>
<gene>
    <name evidence="2" type="ORF">HMPREF9156_01049</name>
</gene>
<dbReference type="GeneID" id="97291978"/>
<proteinExistence type="predicted"/>
<protein>
    <recommendedName>
        <fullName evidence="4">Cell surface protein</fullName>
    </recommendedName>
</protein>